<evidence type="ECO:0000313" key="4">
    <source>
        <dbReference type="Proteomes" id="UP001302676"/>
    </source>
</evidence>
<dbReference type="Pfam" id="PF13391">
    <property type="entry name" value="HNH_2"/>
    <property type="match status" value="1"/>
</dbReference>
<gene>
    <name evidence="3" type="ORF">C8A04DRAFT_34677</name>
</gene>
<dbReference type="EMBL" id="MU853559">
    <property type="protein sequence ID" value="KAK4146786.1"/>
    <property type="molecule type" value="Genomic_DNA"/>
</dbReference>
<reference evidence="3" key="1">
    <citation type="journal article" date="2023" name="Mol. Phylogenet. Evol.">
        <title>Genome-scale phylogeny and comparative genomics of the fungal order Sordariales.</title>
        <authorList>
            <person name="Hensen N."/>
            <person name="Bonometti L."/>
            <person name="Westerberg I."/>
            <person name="Brannstrom I.O."/>
            <person name="Guillou S."/>
            <person name="Cros-Aarteil S."/>
            <person name="Calhoun S."/>
            <person name="Haridas S."/>
            <person name="Kuo A."/>
            <person name="Mondo S."/>
            <person name="Pangilinan J."/>
            <person name="Riley R."/>
            <person name="LaButti K."/>
            <person name="Andreopoulos B."/>
            <person name="Lipzen A."/>
            <person name="Chen C."/>
            <person name="Yan M."/>
            <person name="Daum C."/>
            <person name="Ng V."/>
            <person name="Clum A."/>
            <person name="Steindorff A."/>
            <person name="Ohm R.A."/>
            <person name="Martin F."/>
            <person name="Silar P."/>
            <person name="Natvig D.O."/>
            <person name="Lalanne C."/>
            <person name="Gautier V."/>
            <person name="Ament-Velasquez S.L."/>
            <person name="Kruys A."/>
            <person name="Hutchinson M.I."/>
            <person name="Powell A.J."/>
            <person name="Barry K."/>
            <person name="Miller A.N."/>
            <person name="Grigoriev I.V."/>
            <person name="Debuchy R."/>
            <person name="Gladieux P."/>
            <person name="Hiltunen Thoren M."/>
            <person name="Johannesson H."/>
        </authorList>
    </citation>
    <scope>NUCLEOTIDE SEQUENCE</scope>
    <source>
        <strain evidence="3">CBS 141.50</strain>
    </source>
</reference>
<evidence type="ECO:0000313" key="3">
    <source>
        <dbReference type="EMBL" id="KAK4146786.1"/>
    </source>
</evidence>
<feature type="region of interest" description="Disordered" evidence="1">
    <location>
        <begin position="1"/>
        <end position="37"/>
    </location>
</feature>
<feature type="domain" description="HNH nuclease" evidence="2">
    <location>
        <begin position="171"/>
        <end position="243"/>
    </location>
</feature>
<dbReference type="RefSeq" id="XP_062640157.1">
    <property type="nucleotide sequence ID" value="XM_062782912.1"/>
</dbReference>
<reference evidence="3" key="2">
    <citation type="submission" date="2023-05" db="EMBL/GenBank/DDBJ databases">
        <authorList>
            <consortium name="Lawrence Berkeley National Laboratory"/>
            <person name="Steindorff A."/>
            <person name="Hensen N."/>
            <person name="Bonometti L."/>
            <person name="Westerberg I."/>
            <person name="Brannstrom I.O."/>
            <person name="Guillou S."/>
            <person name="Cros-Aarteil S."/>
            <person name="Calhoun S."/>
            <person name="Haridas S."/>
            <person name="Kuo A."/>
            <person name="Mondo S."/>
            <person name="Pangilinan J."/>
            <person name="Riley R."/>
            <person name="Labutti K."/>
            <person name="Andreopoulos B."/>
            <person name="Lipzen A."/>
            <person name="Chen C."/>
            <person name="Yanf M."/>
            <person name="Daum C."/>
            <person name="Ng V."/>
            <person name="Clum A."/>
            <person name="Ohm R."/>
            <person name="Martin F."/>
            <person name="Silar P."/>
            <person name="Natvig D."/>
            <person name="Lalanne C."/>
            <person name="Gautier V."/>
            <person name="Ament-Velasquez S.L."/>
            <person name="Kruys A."/>
            <person name="Hutchinson M.I."/>
            <person name="Powell A.J."/>
            <person name="Barry K."/>
            <person name="Miller A.N."/>
            <person name="Grigoriev I.V."/>
            <person name="Debuchy R."/>
            <person name="Gladieux P."/>
            <person name="Thoren M.H."/>
            <person name="Johannesson H."/>
        </authorList>
    </citation>
    <scope>NUCLEOTIDE SEQUENCE</scope>
    <source>
        <strain evidence="3">CBS 141.50</strain>
    </source>
</reference>
<feature type="compositionally biased region" description="Low complexity" evidence="1">
    <location>
        <begin position="23"/>
        <end position="33"/>
    </location>
</feature>
<comment type="caution">
    <text evidence="3">The sequence shown here is derived from an EMBL/GenBank/DDBJ whole genome shotgun (WGS) entry which is preliminary data.</text>
</comment>
<evidence type="ECO:0000259" key="2">
    <source>
        <dbReference type="Pfam" id="PF13391"/>
    </source>
</evidence>
<protein>
    <recommendedName>
        <fullName evidence="2">HNH nuclease domain-containing protein</fullName>
    </recommendedName>
</protein>
<dbReference type="InterPro" id="IPR003615">
    <property type="entry name" value="HNH_nuc"/>
</dbReference>
<accession>A0AAN6V9B4</accession>
<keyword evidence="4" id="KW-1185">Reference proteome</keyword>
<dbReference type="AlphaFoldDB" id="A0AAN6V9B4"/>
<dbReference type="Proteomes" id="UP001302676">
    <property type="component" value="Unassembled WGS sequence"/>
</dbReference>
<dbReference type="GeneID" id="87819525"/>
<proteinExistence type="predicted"/>
<sequence length="311" mass="34305">MPFLWHDDPLAGLPEIAPHPGRSESSSSALSSPPTSPIVRQIDTDVDDILRNYRPIHSGDDTAKVLRAFVDNLSSQGLSTLQSEIHATNPHQLRQLLAAGGGKQPLVTPSPNESEFAMTQIEGSSQTAQKSLKEECLRRDGNRCVALGVIDSTAYTNMPPGERKGTKCANTQCSYILPFALSNIDKRNATQTKNHETTWWALYRYFPALKNKIGANTINQPSNAITLISELHREFGQFTFGFKAANEILDDPPYYTSQVPAFVIVPQEDAEVQRPDPDILDVHMRIGRILQLSGIGFAIRQSFARGGRPLK</sequence>
<evidence type="ECO:0000256" key="1">
    <source>
        <dbReference type="SAM" id="MobiDB-lite"/>
    </source>
</evidence>
<organism evidence="3 4">
    <name type="scientific">Dichotomopilus funicola</name>
    <dbReference type="NCBI Taxonomy" id="1934379"/>
    <lineage>
        <taxon>Eukaryota</taxon>
        <taxon>Fungi</taxon>
        <taxon>Dikarya</taxon>
        <taxon>Ascomycota</taxon>
        <taxon>Pezizomycotina</taxon>
        <taxon>Sordariomycetes</taxon>
        <taxon>Sordariomycetidae</taxon>
        <taxon>Sordariales</taxon>
        <taxon>Chaetomiaceae</taxon>
        <taxon>Dichotomopilus</taxon>
    </lineage>
</organism>
<name>A0AAN6V9B4_9PEZI</name>